<keyword evidence="6" id="KW-1185">Reference proteome</keyword>
<accession>A0ABQ4N6Y6</accession>
<keyword evidence="2" id="KW-0489">Methyltransferase</keyword>
<dbReference type="InterPro" id="IPR051052">
    <property type="entry name" value="Diverse_substrate_MTase"/>
</dbReference>
<comment type="caution">
    <text evidence="5">The sequence shown here is derived from an EMBL/GenBank/DDBJ whole genome shotgun (WGS) entry which is preliminary data.</text>
</comment>
<feature type="domain" description="Methyltransferase type 11" evidence="4">
    <location>
        <begin position="49"/>
        <end position="143"/>
    </location>
</feature>
<evidence type="ECO:0000256" key="2">
    <source>
        <dbReference type="ARBA" id="ARBA00022603"/>
    </source>
</evidence>
<dbReference type="Proteomes" id="UP000680304">
    <property type="component" value="Unassembled WGS sequence"/>
</dbReference>
<evidence type="ECO:0000256" key="3">
    <source>
        <dbReference type="ARBA" id="ARBA00022679"/>
    </source>
</evidence>
<organism evidence="5 6">
    <name type="scientific">Paenibacillus cisolokensis</name>
    <dbReference type="NCBI Taxonomy" id="1658519"/>
    <lineage>
        <taxon>Bacteria</taxon>
        <taxon>Bacillati</taxon>
        <taxon>Bacillota</taxon>
        <taxon>Bacilli</taxon>
        <taxon>Bacillales</taxon>
        <taxon>Paenibacillaceae</taxon>
        <taxon>Paenibacillus</taxon>
    </lineage>
</organism>
<dbReference type="EMBL" id="BOVJ01000076">
    <property type="protein sequence ID" value="GIQ63999.1"/>
    <property type="molecule type" value="Genomic_DNA"/>
</dbReference>
<comment type="similarity">
    <text evidence="1">Belongs to the methyltransferase superfamily.</text>
</comment>
<dbReference type="PANTHER" id="PTHR44942:SF4">
    <property type="entry name" value="METHYLTRANSFERASE TYPE 11 DOMAIN-CONTAINING PROTEIN"/>
    <property type="match status" value="1"/>
</dbReference>
<evidence type="ECO:0000256" key="1">
    <source>
        <dbReference type="ARBA" id="ARBA00008361"/>
    </source>
</evidence>
<protein>
    <recommendedName>
        <fullName evidence="4">Methyltransferase type 11 domain-containing protein</fullName>
    </recommendedName>
</protein>
<reference evidence="5 6" key="1">
    <citation type="submission" date="2021-04" db="EMBL/GenBank/DDBJ databases">
        <title>Draft genome sequence of Paenibacillus cisolokensis, LC2-13A.</title>
        <authorList>
            <person name="Uke A."/>
            <person name="Chhe C."/>
            <person name="Baramee S."/>
            <person name="Kosugi A."/>
        </authorList>
    </citation>
    <scope>NUCLEOTIDE SEQUENCE [LARGE SCALE GENOMIC DNA]</scope>
    <source>
        <strain evidence="5 6">LC2-13A</strain>
    </source>
</reference>
<dbReference type="SUPFAM" id="SSF53335">
    <property type="entry name" value="S-adenosyl-L-methionine-dependent methyltransferases"/>
    <property type="match status" value="1"/>
</dbReference>
<evidence type="ECO:0000313" key="5">
    <source>
        <dbReference type="EMBL" id="GIQ63999.1"/>
    </source>
</evidence>
<dbReference type="RefSeq" id="WP_213528944.1">
    <property type="nucleotide sequence ID" value="NZ_BOVJ01000076.1"/>
</dbReference>
<evidence type="ECO:0000259" key="4">
    <source>
        <dbReference type="Pfam" id="PF08241"/>
    </source>
</evidence>
<proteinExistence type="inferred from homology"/>
<dbReference type="Gene3D" id="3.40.50.150">
    <property type="entry name" value="Vaccinia Virus protein VP39"/>
    <property type="match status" value="1"/>
</dbReference>
<dbReference type="Pfam" id="PF08241">
    <property type="entry name" value="Methyltransf_11"/>
    <property type="match status" value="1"/>
</dbReference>
<evidence type="ECO:0000313" key="6">
    <source>
        <dbReference type="Proteomes" id="UP000680304"/>
    </source>
</evidence>
<dbReference type="InterPro" id="IPR013216">
    <property type="entry name" value="Methyltransf_11"/>
</dbReference>
<name>A0ABQ4N6Y6_9BACL</name>
<gene>
    <name evidence="5" type="ORF">PACILC2_25670</name>
</gene>
<sequence length="273" mass="30886">MIPEGNLRSNVDRFTGFENEYDRYRPEAPPRVIDIITGYLGRKPAVVADIGCGTGLSTFIWKDCAERVIGVEPNDDMRRKALEKRASHSDAEHLSFVPGYSNRLPLESGTVDVVTCSQSFHWMEPVSTLREVARTLKDGGVFAAYDCDWPPTLHWSVEKAYNELVEKADRIISQLVKENDRAKKWNKEEHLNNLRDSGLFRFVKEIVFHNIEACDAERYVGLAISQGGVQTVFKLGSTALNTDIEAFRANAEAFFGGRTLEVMFSYRMRLGVK</sequence>
<dbReference type="CDD" id="cd02440">
    <property type="entry name" value="AdoMet_MTases"/>
    <property type="match status" value="1"/>
</dbReference>
<dbReference type="PANTHER" id="PTHR44942">
    <property type="entry name" value="METHYLTRANSF_11 DOMAIN-CONTAINING PROTEIN"/>
    <property type="match status" value="1"/>
</dbReference>
<keyword evidence="3" id="KW-0808">Transferase</keyword>
<dbReference type="InterPro" id="IPR029063">
    <property type="entry name" value="SAM-dependent_MTases_sf"/>
</dbReference>